<keyword evidence="9" id="KW-1133">Transmembrane helix</keyword>
<dbReference type="FunFam" id="3.40.50.720:FF:000007">
    <property type="entry name" value="6-phosphogluconate dehydrogenase, decarboxylating"/>
    <property type="match status" value="1"/>
</dbReference>
<gene>
    <name evidence="11" type="ORF">MERR_LOCUS25820</name>
</gene>
<dbReference type="NCBIfam" id="TIGR00873">
    <property type="entry name" value="gnd"/>
    <property type="match status" value="1"/>
</dbReference>
<dbReference type="Pfam" id="PF00393">
    <property type="entry name" value="6PGD"/>
    <property type="match status" value="1"/>
</dbReference>
<dbReference type="SUPFAM" id="SSF51735">
    <property type="entry name" value="NAD(P)-binding Rossmann-fold domains"/>
    <property type="match status" value="1"/>
</dbReference>
<evidence type="ECO:0000256" key="7">
    <source>
        <dbReference type="ARBA" id="ARBA00023126"/>
    </source>
</evidence>
<name>A0A6D2J640_9BRAS</name>
<dbReference type="SMART" id="SM01350">
    <property type="entry name" value="6PGD"/>
    <property type="match status" value="1"/>
</dbReference>
<dbReference type="OrthoDB" id="434986at2759"/>
<dbReference type="InterPro" id="IPR013328">
    <property type="entry name" value="6PGD_dom2"/>
</dbReference>
<keyword evidence="12" id="KW-1185">Reference proteome</keyword>
<keyword evidence="9" id="KW-0812">Transmembrane</keyword>
<dbReference type="SUPFAM" id="SSF48179">
    <property type="entry name" value="6-phosphogluconate dehydrogenase C-terminal domain-like"/>
    <property type="match status" value="1"/>
</dbReference>
<dbReference type="InterPro" id="IPR006114">
    <property type="entry name" value="6PGDH_C"/>
</dbReference>
<sequence length="1094" mass="123475">MAVAFRGGRGGVGSGQSSGLRSFFSYRIFISALFSFLFLATFSVVLNSSRHQPHQDHILPSMGNAYMQRTFLALQSDPMKTRLDLIHKQATDHLTLVNAYAAYARKLKLDASKQLKLFEDLAINFSEMQSKPGLKSAVSDDGNALEEDAFRLLEKEVKDKVKTARMMIVESKESYDTQLKIQKLKDTIFAVQEQLTKAKKNGAVASLISAKSVPKSLHCLAMRLVGERISHPEKYKDSPPDPAAEDPSLYHYAIFSDNVIAVSVVVRSVVMNAEEPWKHVFHVVTDRMNLAAMKVWFKMRPLDRGAHVEIKSVEDFKFLNSSYAPVLRQLESAKLQKFYFENQAENATKDSHNLKFKNPKYLSMLNHLRFYLPEMYPKLNKILFLDDDVVVQKDVTGLWKINLDGKVNGAVETCFGSFHRYGQYLNFTHPLIKENFNPNACAWAFGMNIFDLNAWRREKCTEQYHYWQNLNEDRSLWKLGTLPPGLMTFYSKTKSLDKSWHVLGLGYNPGVSMDEIRNAGVIHYNGNMKPWLDIAMNQYKSLWTKYVDNEMEFVQMCNFDRSFAIYLLQNFTSLCNFTVFQIFSSSSFFDNLKSFSGYISREKKKTMAVQPTRIGLAGLAVMGQNLALNIAEKGFPISVYNRTTSKVDETVERAKKEGNLPLYGFHDAESFVNSIQKPRVIIMLVKAGAPVDQTIKTLSAYLEKGDCIVDGGNEWYENTERREKAVADNGFLYLGMGVSGGEEGARNGPSMMPGGSYEAYKNIEDILLKVAAQVRDSGPCVTYIGKGGSGNFVKMVHNGIEYGDMQLIAEAYDVLKSVGKLSNEELHSVFSEWNNSELESFLIEITADIFGIKDDKGEGHLVDKVLDKTGMKGTGKWTVQQAAELSVPAPTIESSLDARFLSGLKDERVEAAKVFKEGGFGDILTDQKVDKKQLIDDVRKALYASKICSYAQGMNLIRAKSEEKGWGLKLGELARIWKGGCIIRAIFLDRIKQAYDRNAELANLLVDPEFAKEIIERQSAWRRVVCLSINSGISTPGMSASLAYFDSYRRERLPANLVQAQRDYFGAHTYERTDVEGSFHTEWFKIARQSKSKM</sequence>
<dbReference type="Gene3D" id="3.90.550.10">
    <property type="entry name" value="Spore Coat Polysaccharide Biosynthesis Protein SpsA, Chain A"/>
    <property type="match status" value="1"/>
</dbReference>
<dbReference type="GO" id="GO:0005829">
    <property type="term" value="C:cytosol"/>
    <property type="evidence" value="ECO:0007669"/>
    <property type="project" value="UniProtKB-ARBA"/>
</dbReference>
<dbReference type="InterPro" id="IPR002495">
    <property type="entry name" value="Glyco_trans_8"/>
</dbReference>
<feature type="transmembrane region" description="Helical" evidence="9">
    <location>
        <begin position="24"/>
        <end position="46"/>
    </location>
</feature>
<dbReference type="InterPro" id="IPR006183">
    <property type="entry name" value="Pgluconate_DH"/>
</dbReference>
<dbReference type="GO" id="GO:0006098">
    <property type="term" value="P:pentose-phosphate shunt"/>
    <property type="evidence" value="ECO:0007669"/>
    <property type="project" value="UniProtKB-UniPathway"/>
</dbReference>
<protein>
    <recommendedName>
        <fullName evidence="8">6-phosphogluconate dehydrogenase, decarboxylating</fullName>
        <ecNumber evidence="8">1.1.1.44</ecNumber>
    </recommendedName>
</protein>
<reference evidence="11" key="1">
    <citation type="submission" date="2020-01" db="EMBL/GenBank/DDBJ databases">
        <authorList>
            <person name="Mishra B."/>
        </authorList>
    </citation>
    <scope>NUCLEOTIDE SEQUENCE [LARGE SCALE GENOMIC DNA]</scope>
</reference>
<dbReference type="PRINTS" id="PR00076">
    <property type="entry name" value="6PGDHDRGNASE"/>
</dbReference>
<keyword evidence="4" id="KW-0808">Transferase</keyword>
<evidence type="ECO:0000313" key="11">
    <source>
        <dbReference type="EMBL" id="CAA7038585.1"/>
    </source>
</evidence>
<dbReference type="Gene3D" id="3.40.50.720">
    <property type="entry name" value="NAD(P)-binding Rossmann-like Domain"/>
    <property type="match status" value="1"/>
</dbReference>
<dbReference type="Gene3D" id="1.10.1040.10">
    <property type="entry name" value="N-(1-d-carboxylethyl)-l-norvaline Dehydrogenase, domain 2"/>
    <property type="match status" value="1"/>
</dbReference>
<keyword evidence="8" id="KW-0521">NADP</keyword>
<organism evidence="11 12">
    <name type="scientific">Microthlaspi erraticum</name>
    <dbReference type="NCBI Taxonomy" id="1685480"/>
    <lineage>
        <taxon>Eukaryota</taxon>
        <taxon>Viridiplantae</taxon>
        <taxon>Streptophyta</taxon>
        <taxon>Embryophyta</taxon>
        <taxon>Tracheophyta</taxon>
        <taxon>Spermatophyta</taxon>
        <taxon>Magnoliopsida</taxon>
        <taxon>eudicotyledons</taxon>
        <taxon>Gunneridae</taxon>
        <taxon>Pentapetalae</taxon>
        <taxon>rosids</taxon>
        <taxon>malvids</taxon>
        <taxon>Brassicales</taxon>
        <taxon>Brassicaceae</taxon>
        <taxon>Coluteocarpeae</taxon>
        <taxon>Microthlaspi</taxon>
    </lineage>
</organism>
<dbReference type="AlphaFoldDB" id="A0A6D2J640"/>
<accession>A0A6D2J640</accession>
<dbReference type="FunFam" id="1.10.1040.10:FF:000002">
    <property type="entry name" value="6-phosphogluconate dehydrogenase, decarboxylating"/>
    <property type="match status" value="1"/>
</dbReference>
<dbReference type="GO" id="GO:0016757">
    <property type="term" value="F:glycosyltransferase activity"/>
    <property type="evidence" value="ECO:0007669"/>
    <property type="project" value="UniProtKB-KW"/>
</dbReference>
<keyword evidence="7 8" id="KW-0570">Pentose shunt</keyword>
<dbReference type="GO" id="GO:0050661">
    <property type="term" value="F:NADP binding"/>
    <property type="evidence" value="ECO:0007669"/>
    <property type="project" value="InterPro"/>
</dbReference>
<dbReference type="InterPro" id="IPR036291">
    <property type="entry name" value="NAD(P)-bd_dom_sf"/>
</dbReference>
<evidence type="ECO:0000256" key="3">
    <source>
        <dbReference type="ARBA" id="ARBA00022676"/>
    </source>
</evidence>
<dbReference type="NCBIfam" id="NF006765">
    <property type="entry name" value="PRK09287.1"/>
    <property type="match status" value="1"/>
</dbReference>
<dbReference type="PANTHER" id="PTHR11811">
    <property type="entry name" value="6-PHOSPHOGLUCONATE DEHYDROGENASE"/>
    <property type="match status" value="1"/>
</dbReference>
<comment type="pathway">
    <text evidence="1 8">Carbohydrate degradation; pentose phosphate pathway; D-ribulose 5-phosphate from D-glucose 6-phosphate (oxidative stage): step 3/3.</text>
</comment>
<comment type="catalytic activity">
    <reaction evidence="8">
        <text>6-phospho-D-gluconate + NADP(+) = D-ribulose 5-phosphate + CO2 + NADPH</text>
        <dbReference type="Rhea" id="RHEA:10116"/>
        <dbReference type="ChEBI" id="CHEBI:16526"/>
        <dbReference type="ChEBI" id="CHEBI:57783"/>
        <dbReference type="ChEBI" id="CHEBI:58121"/>
        <dbReference type="ChEBI" id="CHEBI:58349"/>
        <dbReference type="ChEBI" id="CHEBI:58759"/>
        <dbReference type="EC" id="1.1.1.44"/>
    </reaction>
</comment>
<dbReference type="InterPro" id="IPR008927">
    <property type="entry name" value="6-PGluconate_DH-like_C_sf"/>
</dbReference>
<dbReference type="EC" id="1.1.1.44" evidence="8"/>
<comment type="similarity">
    <text evidence="2 8">Belongs to the 6-phosphogluconate dehydrogenase family.</text>
</comment>
<evidence type="ECO:0000256" key="9">
    <source>
        <dbReference type="SAM" id="Phobius"/>
    </source>
</evidence>
<evidence type="ECO:0000256" key="1">
    <source>
        <dbReference type="ARBA" id="ARBA00004874"/>
    </source>
</evidence>
<dbReference type="FunFam" id="1.20.5.320:FF:000001">
    <property type="entry name" value="6-phosphogluconate dehydrogenase, decarboxylating"/>
    <property type="match status" value="1"/>
</dbReference>
<dbReference type="CDD" id="cd06429">
    <property type="entry name" value="GT8_like_1"/>
    <property type="match status" value="1"/>
</dbReference>
<comment type="caution">
    <text evidence="11">The sequence shown here is derived from an EMBL/GenBank/DDBJ whole genome shotgun (WGS) entry which is preliminary data.</text>
</comment>
<evidence type="ECO:0000256" key="4">
    <source>
        <dbReference type="ARBA" id="ARBA00022679"/>
    </source>
</evidence>
<evidence type="ECO:0000256" key="2">
    <source>
        <dbReference type="ARBA" id="ARBA00008419"/>
    </source>
</evidence>
<dbReference type="EMBL" id="CACVBM020001196">
    <property type="protein sequence ID" value="CAA7038585.1"/>
    <property type="molecule type" value="Genomic_DNA"/>
</dbReference>
<dbReference type="InterPro" id="IPR029044">
    <property type="entry name" value="Nucleotide-diphossugar_trans"/>
</dbReference>
<evidence type="ECO:0000313" key="12">
    <source>
        <dbReference type="Proteomes" id="UP000467841"/>
    </source>
</evidence>
<keyword evidence="3" id="KW-0328">Glycosyltransferase</keyword>
<dbReference type="Pfam" id="PF03446">
    <property type="entry name" value="NAD_binding_2"/>
    <property type="match status" value="1"/>
</dbReference>
<dbReference type="SUPFAM" id="SSF53448">
    <property type="entry name" value="Nucleotide-diphospho-sugar transferases"/>
    <property type="match status" value="1"/>
</dbReference>
<dbReference type="InterPro" id="IPR006115">
    <property type="entry name" value="6PGDH_NADP-bd"/>
</dbReference>
<keyword evidence="6 8" id="KW-0311">Gluconate utilization</keyword>
<evidence type="ECO:0000256" key="8">
    <source>
        <dbReference type="RuleBase" id="RU000485"/>
    </source>
</evidence>
<proteinExistence type="inferred from homology"/>
<dbReference type="Gene3D" id="1.20.5.320">
    <property type="entry name" value="6-Phosphogluconate Dehydrogenase, domain 3"/>
    <property type="match status" value="1"/>
</dbReference>
<keyword evidence="5 8" id="KW-0560">Oxidoreductase</keyword>
<dbReference type="GO" id="GO:0019521">
    <property type="term" value="P:D-gluconate metabolic process"/>
    <property type="evidence" value="ECO:0007669"/>
    <property type="project" value="UniProtKB-KW"/>
</dbReference>
<dbReference type="InterPro" id="IPR006113">
    <property type="entry name" value="6PGDH_Gnd/GntZ"/>
</dbReference>
<evidence type="ECO:0000256" key="6">
    <source>
        <dbReference type="ARBA" id="ARBA00023064"/>
    </source>
</evidence>
<feature type="domain" description="6-phosphogluconate dehydrogenase C-terminal" evidence="10">
    <location>
        <begin position="790"/>
        <end position="1084"/>
    </location>
</feature>
<dbReference type="Proteomes" id="UP000467841">
    <property type="component" value="Unassembled WGS sequence"/>
</dbReference>
<dbReference type="UniPathway" id="UPA00115">
    <property type="reaction ID" value="UER00410"/>
</dbReference>
<evidence type="ECO:0000259" key="10">
    <source>
        <dbReference type="SMART" id="SM01350"/>
    </source>
</evidence>
<evidence type="ECO:0000256" key="5">
    <source>
        <dbReference type="ARBA" id="ARBA00023002"/>
    </source>
</evidence>
<keyword evidence="9" id="KW-0472">Membrane</keyword>
<dbReference type="GO" id="GO:0004616">
    <property type="term" value="F:phosphogluconate dehydrogenase (decarboxylating) activity"/>
    <property type="evidence" value="ECO:0007669"/>
    <property type="project" value="UniProtKB-EC"/>
</dbReference>
<dbReference type="Pfam" id="PF01501">
    <property type="entry name" value="Glyco_transf_8"/>
    <property type="match status" value="1"/>
</dbReference>